<evidence type="ECO:0000313" key="2">
    <source>
        <dbReference type="Proteomes" id="UP000256999"/>
    </source>
</evidence>
<proteinExistence type="predicted"/>
<gene>
    <name evidence="1" type="ORF">DXX92_04615</name>
</gene>
<sequence length="63" mass="6935">MAVTTLKNADGSLKGFIHHLSNYRVEIRNPNGEPLGWYNPSNNITYQINGAVMGFGDLLTSLL</sequence>
<dbReference type="OrthoDB" id="8759100at2"/>
<comment type="caution">
    <text evidence="1">The sequence shown here is derived from an EMBL/GenBank/DDBJ whole genome shotgun (WGS) entry which is preliminary data.</text>
</comment>
<organism evidence="1 2">
    <name type="scientific">Thalassotalea euphylliae</name>
    <dbReference type="NCBI Taxonomy" id="1655234"/>
    <lineage>
        <taxon>Bacteria</taxon>
        <taxon>Pseudomonadati</taxon>
        <taxon>Pseudomonadota</taxon>
        <taxon>Gammaproteobacteria</taxon>
        <taxon>Alteromonadales</taxon>
        <taxon>Colwelliaceae</taxon>
        <taxon>Thalassotalea</taxon>
    </lineage>
</organism>
<evidence type="ECO:0000313" key="1">
    <source>
        <dbReference type="EMBL" id="REL34696.1"/>
    </source>
</evidence>
<reference evidence="1 2" key="1">
    <citation type="submission" date="2018-08" db="EMBL/GenBank/DDBJ databases">
        <title>Thalassotalea euphylliae genome.</title>
        <authorList>
            <person name="Summers S."/>
            <person name="Rice S.A."/>
            <person name="Freckelton M.L."/>
            <person name="Nedved B.T."/>
            <person name="Hadfield M.G."/>
        </authorList>
    </citation>
    <scope>NUCLEOTIDE SEQUENCE [LARGE SCALE GENOMIC DNA]</scope>
    <source>
        <strain evidence="1 2">H2</strain>
    </source>
</reference>
<name>A0A3E0UCS3_9GAMM</name>
<accession>A0A3E0UCS3</accession>
<dbReference type="AlphaFoldDB" id="A0A3E0UCS3"/>
<dbReference type="Proteomes" id="UP000256999">
    <property type="component" value="Unassembled WGS sequence"/>
</dbReference>
<dbReference type="RefSeq" id="WP_115999372.1">
    <property type="nucleotide sequence ID" value="NZ_QUOV01000001.1"/>
</dbReference>
<protein>
    <submittedName>
        <fullName evidence="1">Uncharacterized protein</fullName>
    </submittedName>
</protein>
<dbReference type="EMBL" id="QUOV01000001">
    <property type="protein sequence ID" value="REL34696.1"/>
    <property type="molecule type" value="Genomic_DNA"/>
</dbReference>